<reference evidence="1 2" key="1">
    <citation type="submission" date="2018-07" db="EMBL/GenBank/DDBJ databases">
        <title>A high quality draft genome assembly of the barn swallow (H. rustica rustica).</title>
        <authorList>
            <person name="Formenti G."/>
            <person name="Chiara M."/>
            <person name="Poveda L."/>
            <person name="Francoijs K.-J."/>
            <person name="Bonisoli-Alquati A."/>
            <person name="Canova L."/>
            <person name="Gianfranceschi L."/>
            <person name="Horner D.S."/>
            <person name="Saino N."/>
        </authorList>
    </citation>
    <scope>NUCLEOTIDE SEQUENCE [LARGE SCALE GENOMIC DNA]</scope>
    <source>
        <strain evidence="1">Chelidonia</strain>
        <tissue evidence="1">Blood</tissue>
    </source>
</reference>
<comment type="caution">
    <text evidence="1">The sequence shown here is derived from an EMBL/GenBank/DDBJ whole genome shotgun (WGS) entry which is preliminary data.</text>
</comment>
<dbReference type="AlphaFoldDB" id="A0A3M0LB41"/>
<evidence type="ECO:0000313" key="2">
    <source>
        <dbReference type="Proteomes" id="UP000269221"/>
    </source>
</evidence>
<proteinExistence type="predicted"/>
<organism evidence="1 2">
    <name type="scientific">Hirundo rustica rustica</name>
    <dbReference type="NCBI Taxonomy" id="333673"/>
    <lineage>
        <taxon>Eukaryota</taxon>
        <taxon>Metazoa</taxon>
        <taxon>Chordata</taxon>
        <taxon>Craniata</taxon>
        <taxon>Vertebrata</taxon>
        <taxon>Euteleostomi</taxon>
        <taxon>Archelosauria</taxon>
        <taxon>Archosauria</taxon>
        <taxon>Dinosauria</taxon>
        <taxon>Saurischia</taxon>
        <taxon>Theropoda</taxon>
        <taxon>Coelurosauria</taxon>
        <taxon>Aves</taxon>
        <taxon>Neognathae</taxon>
        <taxon>Neoaves</taxon>
        <taxon>Telluraves</taxon>
        <taxon>Australaves</taxon>
        <taxon>Passeriformes</taxon>
        <taxon>Sylvioidea</taxon>
        <taxon>Hirundinidae</taxon>
        <taxon>Hirundo</taxon>
    </lineage>
</organism>
<evidence type="ECO:0000313" key="1">
    <source>
        <dbReference type="EMBL" id="RMC22246.1"/>
    </source>
</evidence>
<gene>
    <name evidence="1" type="ORF">DUI87_00557</name>
</gene>
<keyword evidence="2" id="KW-1185">Reference proteome</keyword>
<name>A0A3M0LB41_HIRRU</name>
<sequence>MDVDVAAFISTLEAAALLVGVPSQELLGRELLDLDLDLLQLLELLELELATGLLFSSLTGPEHSSLWASSLHWPTRTLLMLWISGTCVLTEERLQHLHQHLHIWTIEAEAVQDAALYVLNLLPPVAVYSLQPLEQPGLHGVQEMLLLTKSKFTIEKDWLDRSCLIHQEWVRYFSGDQYLIRI</sequence>
<dbReference type="EMBL" id="QRBI01000092">
    <property type="protein sequence ID" value="RMC22246.1"/>
    <property type="molecule type" value="Genomic_DNA"/>
</dbReference>
<accession>A0A3M0LB41</accession>
<protein>
    <submittedName>
        <fullName evidence="1">Uncharacterized protein</fullName>
    </submittedName>
</protein>
<dbReference type="Proteomes" id="UP000269221">
    <property type="component" value="Unassembled WGS sequence"/>
</dbReference>